<evidence type="ECO:0000256" key="1">
    <source>
        <dbReference type="SAM" id="SignalP"/>
    </source>
</evidence>
<keyword evidence="1" id="KW-0732">Signal</keyword>
<proteinExistence type="predicted"/>
<dbReference type="Proteomes" id="UP000234275">
    <property type="component" value="Unassembled WGS sequence"/>
</dbReference>
<feature type="signal peptide" evidence="1">
    <location>
        <begin position="1"/>
        <end position="16"/>
    </location>
</feature>
<dbReference type="EMBL" id="MSFO01000005">
    <property type="protein sequence ID" value="PLB47759.1"/>
    <property type="molecule type" value="Genomic_DNA"/>
</dbReference>
<reference evidence="2 3" key="1">
    <citation type="submission" date="2016-12" db="EMBL/GenBank/DDBJ databases">
        <title>The genomes of Aspergillus section Nigri reveals drivers in fungal speciation.</title>
        <authorList>
            <consortium name="DOE Joint Genome Institute"/>
            <person name="Vesth T.C."/>
            <person name="Nybo J."/>
            <person name="Theobald S."/>
            <person name="Brandl J."/>
            <person name="Frisvad J.C."/>
            <person name="Nielsen K.F."/>
            <person name="Lyhne E.K."/>
            <person name="Kogle M.E."/>
            <person name="Kuo A."/>
            <person name="Riley R."/>
            <person name="Clum A."/>
            <person name="Nolan M."/>
            <person name="Lipzen A."/>
            <person name="Salamov A."/>
            <person name="Henrissat B."/>
            <person name="Wiebenga A."/>
            <person name="De Vries R.P."/>
            <person name="Grigoriev I.V."/>
            <person name="Mortensen U.H."/>
            <person name="Andersen M.R."/>
            <person name="Baker S.E."/>
        </authorList>
    </citation>
    <scope>NUCLEOTIDE SEQUENCE [LARGE SCALE GENOMIC DNA]</scope>
    <source>
        <strain evidence="2 3">IBT 23096</strain>
    </source>
</reference>
<keyword evidence="3" id="KW-1185">Reference proteome</keyword>
<evidence type="ECO:0000313" key="3">
    <source>
        <dbReference type="Proteomes" id="UP000234275"/>
    </source>
</evidence>
<dbReference type="AlphaFoldDB" id="A0A2I2G4G7"/>
<evidence type="ECO:0000313" key="2">
    <source>
        <dbReference type="EMBL" id="PLB47759.1"/>
    </source>
</evidence>
<dbReference type="GeneID" id="36561046"/>
<gene>
    <name evidence="2" type="ORF">P170DRAFT_476436</name>
</gene>
<feature type="chain" id="PRO_5014192128" description="Extracellular membrane protein CFEM domain-containing protein" evidence="1">
    <location>
        <begin position="17"/>
        <end position="92"/>
    </location>
</feature>
<dbReference type="RefSeq" id="XP_024703061.1">
    <property type="nucleotide sequence ID" value="XM_024853348.1"/>
</dbReference>
<comment type="caution">
    <text evidence="2">The sequence shown here is derived from an EMBL/GenBank/DDBJ whole genome shotgun (WGS) entry which is preliminary data.</text>
</comment>
<accession>A0A2I2G4G7</accession>
<name>A0A2I2G4G7_9EURO</name>
<dbReference type="VEuPathDB" id="FungiDB:P170DRAFT_476436"/>
<organism evidence="2 3">
    <name type="scientific">Aspergillus steynii IBT 23096</name>
    <dbReference type="NCBI Taxonomy" id="1392250"/>
    <lineage>
        <taxon>Eukaryota</taxon>
        <taxon>Fungi</taxon>
        <taxon>Dikarya</taxon>
        <taxon>Ascomycota</taxon>
        <taxon>Pezizomycotina</taxon>
        <taxon>Eurotiomycetes</taxon>
        <taxon>Eurotiomycetidae</taxon>
        <taxon>Eurotiales</taxon>
        <taxon>Aspergillaceae</taxon>
        <taxon>Aspergillus</taxon>
        <taxon>Aspergillus subgen. Circumdati</taxon>
    </lineage>
</organism>
<protein>
    <recommendedName>
        <fullName evidence="4">Extracellular membrane protein CFEM domain-containing protein</fullName>
    </recommendedName>
</protein>
<sequence length="92" mass="10193">MRALAILPFLLSGALSVCTNCSDDAYRCEDVNHEQPINDSLTKTVCKDFESKGAKLCKCTADHLLYCQYTGDIPFESKCKRPGRGGYRAELP</sequence>
<evidence type="ECO:0008006" key="4">
    <source>
        <dbReference type="Google" id="ProtNLM"/>
    </source>
</evidence>